<feature type="binding site" evidence="4">
    <location>
        <position position="236"/>
    </location>
    <ligand>
        <name>NADP(+)</name>
        <dbReference type="ChEBI" id="CHEBI:58349"/>
    </ligand>
</feature>
<dbReference type="InterPro" id="IPR036291">
    <property type="entry name" value="NAD(P)-bd_dom_sf"/>
</dbReference>
<name>A0ABV2IBW0_9HYPH</name>
<feature type="binding site" evidence="4">
    <location>
        <position position="266"/>
    </location>
    <ligand>
        <name>shikimate</name>
        <dbReference type="ChEBI" id="CHEBI:36208"/>
    </ligand>
</feature>
<dbReference type="Proteomes" id="UP001549164">
    <property type="component" value="Unassembled WGS sequence"/>
</dbReference>
<evidence type="ECO:0000256" key="4">
    <source>
        <dbReference type="HAMAP-Rule" id="MF_00222"/>
    </source>
</evidence>
<comment type="caution">
    <text evidence="7">The sequence shown here is derived from an EMBL/GenBank/DDBJ whole genome shotgun (WGS) entry which is preliminary data.</text>
</comment>
<dbReference type="InterPro" id="IPR013708">
    <property type="entry name" value="Shikimate_DH-bd_N"/>
</dbReference>
<gene>
    <name evidence="4" type="primary">aroE</name>
    <name evidence="7" type="ORF">ABID12_002352</name>
</gene>
<organism evidence="7 8">
    <name type="scientific">Martelella mangrovi</name>
    <dbReference type="NCBI Taxonomy" id="1397477"/>
    <lineage>
        <taxon>Bacteria</taxon>
        <taxon>Pseudomonadati</taxon>
        <taxon>Pseudomonadota</taxon>
        <taxon>Alphaproteobacteria</taxon>
        <taxon>Hyphomicrobiales</taxon>
        <taxon>Aurantimonadaceae</taxon>
        <taxon>Martelella</taxon>
    </lineage>
</organism>
<keyword evidence="8" id="KW-1185">Reference proteome</keyword>
<feature type="binding site" evidence="4">
    <location>
        <position position="105"/>
    </location>
    <ligand>
        <name>shikimate</name>
        <dbReference type="ChEBI" id="CHEBI:36208"/>
    </ligand>
</feature>
<feature type="binding site" evidence="4">
    <location>
        <position position="80"/>
    </location>
    <ligand>
        <name>shikimate</name>
        <dbReference type="ChEBI" id="CHEBI:36208"/>
    </ligand>
</feature>
<evidence type="ECO:0000256" key="1">
    <source>
        <dbReference type="ARBA" id="ARBA00004871"/>
    </source>
</evidence>
<accession>A0ABV2IBW0</accession>
<feature type="active site" description="Proton acceptor" evidence="4">
    <location>
        <position position="84"/>
    </location>
</feature>
<feature type="binding site" evidence="4">
    <location>
        <position position="120"/>
    </location>
    <ligand>
        <name>shikimate</name>
        <dbReference type="ChEBI" id="CHEBI:36208"/>
    </ligand>
</feature>
<keyword evidence="4" id="KW-0028">Amino-acid biosynthesis</keyword>
<keyword evidence="2 4" id="KW-0560">Oxidoreductase</keyword>
<dbReference type="HAMAP" id="MF_00222">
    <property type="entry name" value="Shikimate_DH_AroE"/>
    <property type="match status" value="1"/>
</dbReference>
<dbReference type="RefSeq" id="WP_354434343.1">
    <property type="nucleotide sequence ID" value="NZ_JBEPLY010000007.1"/>
</dbReference>
<evidence type="ECO:0000256" key="3">
    <source>
        <dbReference type="ARBA" id="ARBA00023141"/>
    </source>
</evidence>
<dbReference type="Gene3D" id="3.40.50.720">
    <property type="entry name" value="NAD(P)-binding Rossmann-like Domain"/>
    <property type="match status" value="1"/>
</dbReference>
<evidence type="ECO:0000259" key="5">
    <source>
        <dbReference type="Pfam" id="PF08501"/>
    </source>
</evidence>
<dbReference type="InterPro" id="IPR041121">
    <property type="entry name" value="SDH_C"/>
</dbReference>
<comment type="similarity">
    <text evidence="4">Belongs to the shikimate dehydrogenase family.</text>
</comment>
<dbReference type="SUPFAM" id="SSF51735">
    <property type="entry name" value="NAD(P)-binding Rossmann-fold domains"/>
    <property type="match status" value="1"/>
</dbReference>
<dbReference type="GO" id="GO:0004764">
    <property type="term" value="F:shikimate 3-dehydrogenase (NADP+) activity"/>
    <property type="evidence" value="ECO:0007669"/>
    <property type="project" value="UniProtKB-EC"/>
</dbReference>
<dbReference type="Pfam" id="PF18317">
    <property type="entry name" value="SDH_C"/>
    <property type="match status" value="1"/>
</dbReference>
<comment type="pathway">
    <text evidence="1 4">Metabolic intermediate biosynthesis; chorismate biosynthesis; chorismate from D-erythrose 4-phosphate and phosphoenolpyruvate: step 4/7.</text>
</comment>
<comment type="catalytic activity">
    <reaction evidence="4">
        <text>shikimate + NADP(+) = 3-dehydroshikimate + NADPH + H(+)</text>
        <dbReference type="Rhea" id="RHEA:17737"/>
        <dbReference type="ChEBI" id="CHEBI:15378"/>
        <dbReference type="ChEBI" id="CHEBI:16630"/>
        <dbReference type="ChEBI" id="CHEBI:36208"/>
        <dbReference type="ChEBI" id="CHEBI:57783"/>
        <dbReference type="ChEBI" id="CHEBI:58349"/>
        <dbReference type="EC" id="1.1.1.25"/>
    </reaction>
</comment>
<feature type="binding site" evidence="4">
    <location>
        <begin position="145"/>
        <end position="149"/>
    </location>
    <ligand>
        <name>NADP(+)</name>
        <dbReference type="ChEBI" id="CHEBI:58349"/>
    </ligand>
</feature>
<evidence type="ECO:0000259" key="6">
    <source>
        <dbReference type="Pfam" id="PF18317"/>
    </source>
</evidence>
<keyword evidence="4" id="KW-0521">NADP</keyword>
<dbReference type="SUPFAM" id="SSF53223">
    <property type="entry name" value="Aminoacid dehydrogenase-like, N-terminal domain"/>
    <property type="match status" value="1"/>
</dbReference>
<evidence type="ECO:0000256" key="2">
    <source>
        <dbReference type="ARBA" id="ARBA00023002"/>
    </source>
</evidence>
<feature type="domain" description="SDH C-terminal" evidence="6">
    <location>
        <begin position="259"/>
        <end position="289"/>
    </location>
</feature>
<feature type="binding site" evidence="4">
    <location>
        <position position="238"/>
    </location>
    <ligand>
        <name>shikimate</name>
        <dbReference type="ChEBI" id="CHEBI:36208"/>
    </ligand>
</feature>
<sequence>MVVTQARSARAGSGQVFRAGLLGQGIGGSRTPGMHMAAAKALGLDYQYDFIDVLERDLPSDVGAILDLLQAEGYRGLNVTYPFKQAVMPHLDELSQDAQMVGAVNTVVFEDGRRIGHNTDCWGFAQSLRRGLAEDAARERALLLGAGGAGGAVAHALLDEGIGRLFVFDPDRKKADALVAVLAQHFSADRVQAAENTEIAADVDGIVNASPVGMEKLPGCPLPKHLIAPRHWVADIVYFPPETELIKAATEKGCAVLPGTGMALWQAVRAFELFTGKEPDIAEMKPVLLAKATPEKGA</sequence>
<dbReference type="Gene3D" id="3.40.50.10860">
    <property type="entry name" value="Leucine Dehydrogenase, chain A, domain 1"/>
    <property type="match status" value="1"/>
</dbReference>
<dbReference type="PANTHER" id="PTHR21089:SF1">
    <property type="entry name" value="BIFUNCTIONAL 3-DEHYDROQUINATE DEHYDRATASE_SHIKIMATE DEHYDROGENASE, CHLOROPLASTIC"/>
    <property type="match status" value="1"/>
</dbReference>
<dbReference type="PANTHER" id="PTHR21089">
    <property type="entry name" value="SHIKIMATE DEHYDROGENASE"/>
    <property type="match status" value="1"/>
</dbReference>
<dbReference type="NCBIfam" id="NF001319">
    <property type="entry name" value="PRK00258.3-3"/>
    <property type="match status" value="1"/>
</dbReference>
<comment type="function">
    <text evidence="4">Involved in the biosynthesis of the chorismate, which leads to the biosynthesis of aromatic amino acids. Catalyzes the reversible NADPH linked reduction of 3-dehydroshikimate (DHSA) to yield shikimate (SA).</text>
</comment>
<proteinExistence type="inferred from homology"/>
<feature type="binding site" evidence="4">
    <location>
        <position position="259"/>
    </location>
    <ligand>
        <name>NADP(+)</name>
        <dbReference type="ChEBI" id="CHEBI:58349"/>
    </ligand>
</feature>
<comment type="caution">
    <text evidence="4">Lacks conserved residue(s) required for the propagation of feature annotation.</text>
</comment>
<dbReference type="EC" id="1.1.1.25" evidence="4"/>
<evidence type="ECO:0000313" key="7">
    <source>
        <dbReference type="EMBL" id="MET3600403.1"/>
    </source>
</evidence>
<dbReference type="NCBIfam" id="NF009201">
    <property type="entry name" value="PRK12549.1"/>
    <property type="match status" value="1"/>
</dbReference>
<protein>
    <recommendedName>
        <fullName evidence="4">Shikimate dehydrogenase (NADP(+))</fullName>
        <shortName evidence="4">SDH</shortName>
        <ecNumber evidence="4">1.1.1.25</ecNumber>
    </recommendedName>
</protein>
<feature type="domain" description="Shikimate dehydrogenase substrate binding N-terminal" evidence="5">
    <location>
        <begin position="21"/>
        <end position="107"/>
    </location>
</feature>
<dbReference type="CDD" id="cd01065">
    <property type="entry name" value="NAD_bind_Shikimate_DH"/>
    <property type="match status" value="1"/>
</dbReference>
<dbReference type="EMBL" id="JBEPLY010000007">
    <property type="protein sequence ID" value="MET3600403.1"/>
    <property type="molecule type" value="Genomic_DNA"/>
</dbReference>
<feature type="binding site" evidence="4">
    <location>
        <begin position="29"/>
        <end position="31"/>
    </location>
    <ligand>
        <name>shikimate</name>
        <dbReference type="ChEBI" id="CHEBI:36208"/>
    </ligand>
</feature>
<evidence type="ECO:0000313" key="8">
    <source>
        <dbReference type="Proteomes" id="UP001549164"/>
    </source>
</evidence>
<reference evidence="7 8" key="1">
    <citation type="submission" date="2024-06" db="EMBL/GenBank/DDBJ databases">
        <title>Genomic Encyclopedia of Type Strains, Phase IV (KMG-IV): sequencing the most valuable type-strain genomes for metagenomic binning, comparative biology and taxonomic classification.</title>
        <authorList>
            <person name="Goeker M."/>
        </authorList>
    </citation>
    <scope>NUCLEOTIDE SEQUENCE [LARGE SCALE GENOMIC DNA]</scope>
    <source>
        <strain evidence="7 8">DSM 28102</strain>
    </source>
</reference>
<dbReference type="Pfam" id="PF08501">
    <property type="entry name" value="Shikimate_dh_N"/>
    <property type="match status" value="1"/>
</dbReference>
<dbReference type="InterPro" id="IPR046346">
    <property type="entry name" value="Aminoacid_DH-like_N_sf"/>
</dbReference>
<keyword evidence="3 4" id="KW-0057">Aromatic amino acid biosynthesis</keyword>
<comment type="subunit">
    <text evidence="4">Homodimer.</text>
</comment>
<dbReference type="InterPro" id="IPR022893">
    <property type="entry name" value="Shikimate_DH_fam"/>
</dbReference>